<evidence type="ECO:0000256" key="1">
    <source>
        <dbReference type="ARBA" id="ARBA00007734"/>
    </source>
</evidence>
<dbReference type="AlphaFoldDB" id="A0A2W7N276"/>
<reference evidence="4 5" key="1">
    <citation type="submission" date="2018-06" db="EMBL/GenBank/DDBJ databases">
        <title>Genomic Encyclopedia of Archaeal and Bacterial Type Strains, Phase II (KMG-II): from individual species to whole genera.</title>
        <authorList>
            <person name="Goeker M."/>
        </authorList>
    </citation>
    <scope>NUCLEOTIDE SEQUENCE [LARGE SCALE GENOMIC DNA]</scope>
    <source>
        <strain evidence="4 5">DSM 22009</strain>
    </source>
</reference>
<gene>
    <name evidence="4" type="ORF">LX81_03551</name>
</gene>
<proteinExistence type="inferred from homology"/>
<evidence type="ECO:0000256" key="2">
    <source>
        <dbReference type="ARBA" id="ARBA00009387"/>
    </source>
</evidence>
<dbReference type="PANTHER" id="PTHR37423:SF2">
    <property type="entry name" value="MEMBRANE-BOUND LYTIC MUREIN TRANSGLYCOSYLASE C"/>
    <property type="match status" value="1"/>
</dbReference>
<evidence type="ECO:0000259" key="3">
    <source>
        <dbReference type="Pfam" id="PF01464"/>
    </source>
</evidence>
<dbReference type="SUPFAM" id="SSF53955">
    <property type="entry name" value="Lysozyme-like"/>
    <property type="match status" value="1"/>
</dbReference>
<feature type="domain" description="Transglycosylase SLT" evidence="3">
    <location>
        <begin position="155"/>
        <end position="244"/>
    </location>
</feature>
<dbReference type="PANTHER" id="PTHR37423">
    <property type="entry name" value="SOLUBLE LYTIC MUREIN TRANSGLYCOSYLASE-RELATED"/>
    <property type="match status" value="1"/>
</dbReference>
<dbReference type="InterPro" id="IPR023346">
    <property type="entry name" value="Lysozyme-like_dom_sf"/>
</dbReference>
<sequence>MIAISGRSDRMIRAAVAAVVTASTAAAQGVPVIDGSALANAISRVEEHARDFGLQTEKLTARSRQAELHEDQGQAYARFLEETTGATDLSGFEDGAGDFASAAETYPAVETHPDAERLFGEDQDVERMIITVAQRHQGHPGVAAGGLNPLTWRILFQSLIKQESRFNNAAVSHVGARGFCQLMPGTASDLGVDPRDPWQNLDGGARYILAQLERFGRVDHALAAYNAGPGRVIEYGGIPPFEETQTYVRRIRGYYEEYLGQITSADMTGSLAGFDGASAAWGNWSDASVGYGGHVGGQVDQAMGRIAALLDRGAPSNAKEAVDLNTYMLGERARLMALTLRLRAAHAKVDAARGLTDAADALAKSTFWRFIDEG</sequence>
<accession>A0A2W7N276</accession>
<dbReference type="InterPro" id="IPR008258">
    <property type="entry name" value="Transglycosylase_SLT_dom_1"/>
</dbReference>
<keyword evidence="5" id="KW-1185">Reference proteome</keyword>
<dbReference type="Proteomes" id="UP000248916">
    <property type="component" value="Unassembled WGS sequence"/>
</dbReference>
<evidence type="ECO:0000313" key="4">
    <source>
        <dbReference type="EMBL" id="PZX12447.1"/>
    </source>
</evidence>
<dbReference type="CDD" id="cd00254">
    <property type="entry name" value="LT-like"/>
    <property type="match status" value="1"/>
</dbReference>
<evidence type="ECO:0000313" key="5">
    <source>
        <dbReference type="Proteomes" id="UP000248916"/>
    </source>
</evidence>
<dbReference type="Pfam" id="PF01464">
    <property type="entry name" value="SLT"/>
    <property type="match status" value="1"/>
</dbReference>
<comment type="similarity">
    <text evidence="2">Belongs to the virb1 family.</text>
</comment>
<comment type="similarity">
    <text evidence="1">Belongs to the transglycosylase Slt family.</text>
</comment>
<organism evidence="4 5">
    <name type="scientific">Palleronia aestuarii</name>
    <dbReference type="NCBI Taxonomy" id="568105"/>
    <lineage>
        <taxon>Bacteria</taxon>
        <taxon>Pseudomonadati</taxon>
        <taxon>Pseudomonadota</taxon>
        <taxon>Alphaproteobacteria</taxon>
        <taxon>Rhodobacterales</taxon>
        <taxon>Roseobacteraceae</taxon>
        <taxon>Palleronia</taxon>
    </lineage>
</organism>
<dbReference type="Gene3D" id="1.10.530.10">
    <property type="match status" value="1"/>
</dbReference>
<dbReference type="EMBL" id="QKZL01000023">
    <property type="protein sequence ID" value="PZX12447.1"/>
    <property type="molecule type" value="Genomic_DNA"/>
</dbReference>
<comment type="caution">
    <text evidence="4">The sequence shown here is derived from an EMBL/GenBank/DDBJ whole genome shotgun (WGS) entry which is preliminary data.</text>
</comment>
<dbReference type="RefSeq" id="WP_272939499.1">
    <property type="nucleotide sequence ID" value="NZ_QKZL01000023.1"/>
</dbReference>
<name>A0A2W7N276_9RHOB</name>
<protein>
    <submittedName>
        <fullName evidence="4">Transglycosylase-like protein with SLT domain</fullName>
    </submittedName>
</protein>